<dbReference type="FunCoup" id="A0A0P9AKB0">
    <property type="interactions" value="16"/>
</dbReference>
<comment type="subcellular location">
    <subcellularLocation>
        <location evidence="1">Membrane</location>
        <topology evidence="1">Multi-pass membrane protein</topology>
    </subcellularLocation>
</comment>
<dbReference type="PANTHER" id="PTHR11690">
    <property type="entry name" value="AMILORIDE-SENSITIVE SODIUM CHANNEL-RELATED"/>
    <property type="match status" value="1"/>
</dbReference>
<dbReference type="InterPro" id="IPR001873">
    <property type="entry name" value="ENaC"/>
</dbReference>
<keyword evidence="10 12" id="KW-0739">Sodium transport</keyword>
<keyword evidence="3 12" id="KW-0813">Transport</keyword>
<feature type="transmembrane region" description="Helical" evidence="13">
    <location>
        <begin position="38"/>
        <end position="63"/>
    </location>
</feature>
<evidence type="ECO:0008006" key="16">
    <source>
        <dbReference type="Google" id="ProtNLM"/>
    </source>
</evidence>
<keyword evidence="4 12" id="KW-0894">Sodium channel</keyword>
<evidence type="ECO:0000313" key="14">
    <source>
        <dbReference type="EMBL" id="KPU78302.1"/>
    </source>
</evidence>
<evidence type="ECO:0000256" key="5">
    <source>
        <dbReference type="ARBA" id="ARBA00022692"/>
    </source>
</evidence>
<evidence type="ECO:0000256" key="6">
    <source>
        <dbReference type="ARBA" id="ARBA00022989"/>
    </source>
</evidence>
<keyword evidence="7" id="KW-0915">Sodium</keyword>
<keyword evidence="8 12" id="KW-0406">Ion transport</keyword>
<evidence type="ECO:0000256" key="2">
    <source>
        <dbReference type="ARBA" id="ARBA00007193"/>
    </source>
</evidence>
<accession>A0A0P9AKB0</accession>
<evidence type="ECO:0000256" key="4">
    <source>
        <dbReference type="ARBA" id="ARBA00022461"/>
    </source>
</evidence>
<protein>
    <recommendedName>
        <fullName evidence="16">Sodium channel protein Nach</fullName>
    </recommendedName>
</protein>
<feature type="transmembrane region" description="Helical" evidence="13">
    <location>
        <begin position="386"/>
        <end position="409"/>
    </location>
</feature>
<keyword evidence="15" id="KW-1185">Reference proteome</keyword>
<dbReference type="AlphaFoldDB" id="A0A0P9AKB0"/>
<evidence type="ECO:0000256" key="13">
    <source>
        <dbReference type="SAM" id="Phobius"/>
    </source>
</evidence>
<dbReference type="Gene3D" id="1.10.287.770">
    <property type="entry name" value="YojJ-like"/>
    <property type="match status" value="1"/>
</dbReference>
<evidence type="ECO:0000256" key="1">
    <source>
        <dbReference type="ARBA" id="ARBA00004141"/>
    </source>
</evidence>
<evidence type="ECO:0000256" key="8">
    <source>
        <dbReference type="ARBA" id="ARBA00023065"/>
    </source>
</evidence>
<name>A0A0P9AKB0_DROAN</name>
<reference evidence="14 15" key="1">
    <citation type="journal article" date="2007" name="Nature">
        <title>Evolution of genes and genomes on the Drosophila phylogeny.</title>
        <authorList>
            <consortium name="Drosophila 12 Genomes Consortium"/>
            <person name="Clark A.G."/>
            <person name="Eisen M.B."/>
            <person name="Smith D.R."/>
            <person name="Bergman C.M."/>
            <person name="Oliver B."/>
            <person name="Markow T.A."/>
            <person name="Kaufman T.C."/>
            <person name="Kellis M."/>
            <person name="Gelbart W."/>
            <person name="Iyer V.N."/>
            <person name="Pollard D.A."/>
            <person name="Sackton T.B."/>
            <person name="Larracuente A.M."/>
            <person name="Singh N.D."/>
            <person name="Abad J.P."/>
            <person name="Abt D.N."/>
            <person name="Adryan B."/>
            <person name="Aguade M."/>
            <person name="Akashi H."/>
            <person name="Anderson W.W."/>
            <person name="Aquadro C.F."/>
            <person name="Ardell D.H."/>
            <person name="Arguello R."/>
            <person name="Artieri C.G."/>
            <person name="Barbash D.A."/>
            <person name="Barker D."/>
            <person name="Barsanti P."/>
            <person name="Batterham P."/>
            <person name="Batzoglou S."/>
            <person name="Begun D."/>
            <person name="Bhutkar A."/>
            <person name="Blanco E."/>
            <person name="Bosak S.A."/>
            <person name="Bradley R.K."/>
            <person name="Brand A.D."/>
            <person name="Brent M.R."/>
            <person name="Brooks A.N."/>
            <person name="Brown R.H."/>
            <person name="Butlin R.K."/>
            <person name="Caggese C."/>
            <person name="Calvi B.R."/>
            <person name="Bernardo de Carvalho A."/>
            <person name="Caspi A."/>
            <person name="Castrezana S."/>
            <person name="Celniker S.E."/>
            <person name="Chang J.L."/>
            <person name="Chapple C."/>
            <person name="Chatterji S."/>
            <person name="Chinwalla A."/>
            <person name="Civetta A."/>
            <person name="Clifton S.W."/>
            <person name="Comeron J.M."/>
            <person name="Costello J.C."/>
            <person name="Coyne J.A."/>
            <person name="Daub J."/>
            <person name="David R.G."/>
            <person name="Delcher A.L."/>
            <person name="Delehaunty K."/>
            <person name="Do C.B."/>
            <person name="Ebling H."/>
            <person name="Edwards K."/>
            <person name="Eickbush T."/>
            <person name="Evans J.D."/>
            <person name="Filipski A."/>
            <person name="Findeiss S."/>
            <person name="Freyhult E."/>
            <person name="Fulton L."/>
            <person name="Fulton R."/>
            <person name="Garcia A.C."/>
            <person name="Gardiner A."/>
            <person name="Garfield D.A."/>
            <person name="Garvin B.E."/>
            <person name="Gibson G."/>
            <person name="Gilbert D."/>
            <person name="Gnerre S."/>
            <person name="Godfrey J."/>
            <person name="Good R."/>
            <person name="Gotea V."/>
            <person name="Gravely B."/>
            <person name="Greenberg A.J."/>
            <person name="Griffiths-Jones S."/>
            <person name="Gross S."/>
            <person name="Guigo R."/>
            <person name="Gustafson E.A."/>
            <person name="Haerty W."/>
            <person name="Hahn M.W."/>
            <person name="Halligan D.L."/>
            <person name="Halpern A.L."/>
            <person name="Halter G.M."/>
            <person name="Han M.V."/>
            <person name="Heger A."/>
            <person name="Hillier L."/>
            <person name="Hinrichs A.S."/>
            <person name="Holmes I."/>
            <person name="Hoskins R.A."/>
            <person name="Hubisz M.J."/>
            <person name="Hultmark D."/>
            <person name="Huntley M.A."/>
            <person name="Jaffe D.B."/>
            <person name="Jagadeeshan S."/>
            <person name="Jeck W.R."/>
            <person name="Johnson J."/>
            <person name="Jones C.D."/>
            <person name="Jordan W.C."/>
            <person name="Karpen G.H."/>
            <person name="Kataoka E."/>
            <person name="Keightley P.D."/>
            <person name="Kheradpour P."/>
            <person name="Kirkness E.F."/>
            <person name="Koerich L.B."/>
            <person name="Kristiansen K."/>
            <person name="Kudrna D."/>
            <person name="Kulathinal R.J."/>
            <person name="Kumar S."/>
            <person name="Kwok R."/>
            <person name="Lander E."/>
            <person name="Langley C.H."/>
            <person name="Lapoint R."/>
            <person name="Lazzaro B.P."/>
            <person name="Lee S.J."/>
            <person name="Levesque L."/>
            <person name="Li R."/>
            <person name="Lin C.F."/>
            <person name="Lin M.F."/>
            <person name="Lindblad-Toh K."/>
            <person name="Llopart A."/>
            <person name="Long M."/>
            <person name="Low L."/>
            <person name="Lozovsky E."/>
            <person name="Lu J."/>
            <person name="Luo M."/>
            <person name="Machado C.A."/>
            <person name="Makalowski W."/>
            <person name="Marzo M."/>
            <person name="Matsuda M."/>
            <person name="Matzkin L."/>
            <person name="McAllister B."/>
            <person name="McBride C.S."/>
            <person name="McKernan B."/>
            <person name="McKernan K."/>
            <person name="Mendez-Lago M."/>
            <person name="Minx P."/>
            <person name="Mollenhauer M.U."/>
            <person name="Montooth K."/>
            <person name="Mount S.M."/>
            <person name="Mu X."/>
            <person name="Myers E."/>
            <person name="Negre B."/>
            <person name="Newfeld S."/>
            <person name="Nielsen R."/>
            <person name="Noor M.A."/>
            <person name="O'Grady P."/>
            <person name="Pachter L."/>
            <person name="Papaceit M."/>
            <person name="Parisi M.J."/>
            <person name="Parisi M."/>
            <person name="Parts L."/>
            <person name="Pedersen J.S."/>
            <person name="Pesole G."/>
            <person name="Phillippy A.M."/>
            <person name="Ponting C.P."/>
            <person name="Pop M."/>
            <person name="Porcelli D."/>
            <person name="Powell J.R."/>
            <person name="Prohaska S."/>
            <person name="Pruitt K."/>
            <person name="Puig M."/>
            <person name="Quesneville H."/>
            <person name="Ram K.R."/>
            <person name="Rand D."/>
            <person name="Rasmussen M.D."/>
            <person name="Reed L.K."/>
            <person name="Reenan R."/>
            <person name="Reily A."/>
            <person name="Remington K.A."/>
            <person name="Rieger T.T."/>
            <person name="Ritchie M.G."/>
            <person name="Robin C."/>
            <person name="Rogers Y.H."/>
            <person name="Rohde C."/>
            <person name="Rozas J."/>
            <person name="Rubenfield M.J."/>
            <person name="Ruiz A."/>
            <person name="Russo S."/>
            <person name="Salzberg S.L."/>
            <person name="Sanchez-Gracia A."/>
            <person name="Saranga D.J."/>
            <person name="Sato H."/>
            <person name="Schaeffer S.W."/>
            <person name="Schatz M.C."/>
            <person name="Schlenke T."/>
            <person name="Schwartz R."/>
            <person name="Segarra C."/>
            <person name="Singh R.S."/>
            <person name="Sirot L."/>
            <person name="Sirota M."/>
            <person name="Sisneros N.B."/>
            <person name="Smith C.D."/>
            <person name="Smith T.F."/>
            <person name="Spieth J."/>
            <person name="Stage D.E."/>
            <person name="Stark A."/>
            <person name="Stephan W."/>
            <person name="Strausberg R.L."/>
            <person name="Strempel S."/>
            <person name="Sturgill D."/>
            <person name="Sutton G."/>
            <person name="Sutton G.G."/>
            <person name="Tao W."/>
            <person name="Teichmann S."/>
            <person name="Tobari Y.N."/>
            <person name="Tomimura Y."/>
            <person name="Tsolas J.M."/>
            <person name="Valente V.L."/>
            <person name="Venter E."/>
            <person name="Venter J.C."/>
            <person name="Vicario S."/>
            <person name="Vieira F.G."/>
            <person name="Vilella A.J."/>
            <person name="Villasante A."/>
            <person name="Walenz B."/>
            <person name="Wang J."/>
            <person name="Wasserman M."/>
            <person name="Watts T."/>
            <person name="Wilson D."/>
            <person name="Wilson R.K."/>
            <person name="Wing R.A."/>
            <person name="Wolfner M.F."/>
            <person name="Wong A."/>
            <person name="Wong G.K."/>
            <person name="Wu C.I."/>
            <person name="Wu G."/>
            <person name="Yamamoto D."/>
            <person name="Yang H.P."/>
            <person name="Yang S.P."/>
            <person name="Yorke J.A."/>
            <person name="Yoshida K."/>
            <person name="Zdobnov E."/>
            <person name="Zhang P."/>
            <person name="Zhang Y."/>
            <person name="Zimin A.V."/>
            <person name="Baldwin J."/>
            <person name="Abdouelleil A."/>
            <person name="Abdulkadir J."/>
            <person name="Abebe A."/>
            <person name="Abera B."/>
            <person name="Abreu J."/>
            <person name="Acer S.C."/>
            <person name="Aftuck L."/>
            <person name="Alexander A."/>
            <person name="An P."/>
            <person name="Anderson E."/>
            <person name="Anderson S."/>
            <person name="Arachi H."/>
            <person name="Azer M."/>
            <person name="Bachantsang P."/>
            <person name="Barry A."/>
            <person name="Bayul T."/>
            <person name="Berlin A."/>
            <person name="Bessette D."/>
            <person name="Bloom T."/>
            <person name="Blye J."/>
            <person name="Boguslavskiy L."/>
            <person name="Bonnet C."/>
            <person name="Boukhgalter B."/>
            <person name="Bourzgui I."/>
            <person name="Brown A."/>
            <person name="Cahill P."/>
            <person name="Channer S."/>
            <person name="Cheshatsang Y."/>
            <person name="Chuda L."/>
            <person name="Citroen M."/>
            <person name="Collymore A."/>
            <person name="Cooke P."/>
            <person name="Costello M."/>
            <person name="D'Aco K."/>
            <person name="Daza R."/>
            <person name="De Haan G."/>
            <person name="DeGray S."/>
            <person name="DeMaso C."/>
            <person name="Dhargay N."/>
            <person name="Dooley K."/>
            <person name="Dooley E."/>
            <person name="Doricent M."/>
            <person name="Dorje P."/>
            <person name="Dorjee K."/>
            <person name="Dupes A."/>
            <person name="Elong R."/>
            <person name="Falk J."/>
            <person name="Farina A."/>
            <person name="Faro S."/>
            <person name="Ferguson D."/>
            <person name="Fisher S."/>
            <person name="Foley C.D."/>
            <person name="Franke A."/>
            <person name="Friedrich D."/>
            <person name="Gadbois L."/>
            <person name="Gearin G."/>
            <person name="Gearin C.R."/>
            <person name="Giannoukos G."/>
            <person name="Goode T."/>
            <person name="Graham J."/>
            <person name="Grandbois E."/>
            <person name="Grewal S."/>
            <person name="Gyaltsen K."/>
            <person name="Hafez N."/>
            <person name="Hagos B."/>
            <person name="Hall J."/>
            <person name="Henson C."/>
            <person name="Hollinger A."/>
            <person name="Honan T."/>
            <person name="Huard M.D."/>
            <person name="Hughes L."/>
            <person name="Hurhula B."/>
            <person name="Husby M.E."/>
            <person name="Kamat A."/>
            <person name="Kanga B."/>
            <person name="Kashin S."/>
            <person name="Khazanovich D."/>
            <person name="Kisner P."/>
            <person name="Lance K."/>
            <person name="Lara M."/>
            <person name="Lee W."/>
            <person name="Lennon N."/>
            <person name="Letendre F."/>
            <person name="LeVine R."/>
            <person name="Lipovsky A."/>
            <person name="Liu X."/>
            <person name="Liu J."/>
            <person name="Liu S."/>
            <person name="Lokyitsang T."/>
            <person name="Lokyitsang Y."/>
            <person name="Lubonja R."/>
            <person name="Lui A."/>
            <person name="MacDonald P."/>
            <person name="Magnisalis V."/>
            <person name="Maru K."/>
            <person name="Matthews C."/>
            <person name="McCusker W."/>
            <person name="McDonough S."/>
            <person name="Mehta T."/>
            <person name="Meldrim J."/>
            <person name="Meneus L."/>
            <person name="Mihai O."/>
            <person name="Mihalev A."/>
            <person name="Mihova T."/>
            <person name="Mittelman R."/>
            <person name="Mlenga V."/>
            <person name="Montmayeur A."/>
            <person name="Mulrain L."/>
            <person name="Navidi A."/>
            <person name="Naylor J."/>
            <person name="Negash T."/>
            <person name="Nguyen T."/>
            <person name="Nguyen N."/>
            <person name="Nicol R."/>
            <person name="Norbu C."/>
            <person name="Norbu N."/>
            <person name="Novod N."/>
            <person name="O'Neill B."/>
            <person name="Osman S."/>
            <person name="Markiewicz E."/>
            <person name="Oyono O.L."/>
            <person name="Patti C."/>
            <person name="Phunkhang P."/>
            <person name="Pierre F."/>
            <person name="Priest M."/>
            <person name="Raghuraman S."/>
            <person name="Rege F."/>
            <person name="Reyes R."/>
            <person name="Rise C."/>
            <person name="Rogov P."/>
            <person name="Ross K."/>
            <person name="Ryan E."/>
            <person name="Settipalli S."/>
            <person name="Shea T."/>
            <person name="Sherpa N."/>
            <person name="Shi L."/>
            <person name="Shih D."/>
            <person name="Sparrow T."/>
            <person name="Spaulding J."/>
            <person name="Stalker J."/>
            <person name="Stange-Thomann N."/>
            <person name="Stavropoulos S."/>
            <person name="Stone C."/>
            <person name="Strader C."/>
            <person name="Tesfaye S."/>
            <person name="Thomson T."/>
            <person name="Thoulutsang Y."/>
            <person name="Thoulutsang D."/>
            <person name="Topham K."/>
            <person name="Topping I."/>
            <person name="Tsamla T."/>
            <person name="Vassiliev H."/>
            <person name="Vo A."/>
            <person name="Wangchuk T."/>
            <person name="Wangdi T."/>
            <person name="Weiand M."/>
            <person name="Wilkinson J."/>
            <person name="Wilson A."/>
            <person name="Yadav S."/>
            <person name="Young G."/>
            <person name="Yu Q."/>
            <person name="Zembek L."/>
            <person name="Zhong D."/>
            <person name="Zimmer A."/>
            <person name="Zwirko Z."/>
            <person name="Jaffe D.B."/>
            <person name="Alvarez P."/>
            <person name="Brockman W."/>
            <person name="Butler J."/>
            <person name="Chin C."/>
            <person name="Gnerre S."/>
            <person name="Grabherr M."/>
            <person name="Kleber M."/>
            <person name="Mauceli E."/>
            <person name="MacCallum I."/>
        </authorList>
    </citation>
    <scope>NUCLEOTIDE SEQUENCE [LARGE SCALE GENOMIC DNA]</scope>
    <source>
        <strain evidence="15">Tucson 14024-0371.13</strain>
    </source>
</reference>
<dbReference type="OrthoDB" id="6436100at2759"/>
<evidence type="ECO:0000256" key="10">
    <source>
        <dbReference type="ARBA" id="ARBA00023201"/>
    </source>
</evidence>
<evidence type="ECO:0000256" key="7">
    <source>
        <dbReference type="ARBA" id="ARBA00023053"/>
    </source>
</evidence>
<dbReference type="Pfam" id="PF00858">
    <property type="entry name" value="ASC"/>
    <property type="match status" value="1"/>
</dbReference>
<dbReference type="InParanoid" id="A0A0P9AKB0"/>
<dbReference type="GO" id="GO:0015280">
    <property type="term" value="F:ligand-gated sodium channel activity"/>
    <property type="evidence" value="ECO:0007669"/>
    <property type="project" value="TreeGrafter"/>
</dbReference>
<dbReference type="PANTHER" id="PTHR11690:SF237">
    <property type="entry name" value="PICKPOCKET 16-RELATED"/>
    <property type="match status" value="1"/>
</dbReference>
<keyword evidence="11 12" id="KW-0407">Ion channel</keyword>
<evidence type="ECO:0000256" key="3">
    <source>
        <dbReference type="ARBA" id="ARBA00022448"/>
    </source>
</evidence>
<comment type="similarity">
    <text evidence="2 12">Belongs to the amiloride-sensitive sodium channel (TC 1.A.6) family.</text>
</comment>
<dbReference type="EMBL" id="CH902618">
    <property type="protein sequence ID" value="KPU78302.1"/>
    <property type="molecule type" value="Genomic_DNA"/>
</dbReference>
<keyword evidence="9 13" id="KW-0472">Membrane</keyword>
<dbReference type="GO" id="GO:0005886">
    <property type="term" value="C:plasma membrane"/>
    <property type="evidence" value="ECO:0007669"/>
    <property type="project" value="TreeGrafter"/>
</dbReference>
<dbReference type="Proteomes" id="UP000007801">
    <property type="component" value="Unassembled WGS sequence"/>
</dbReference>
<sequence length="422" mass="48863">MSRIVAALNRTLVEYFRKTSLNGFGLLYFLRRRKIQRIFWFSFIAFGILFASYTVFAMILAFLNYSTIIDLSEVEVLEEHFPEIRICSGYRFSSRSIHRYSEELGHLTNKSEEYWLEKLPYLSGYYDSLSVRSEETKEINNILSTTNITSLLMKLSPSCESLILRCQLNQLSINCSELFGLKLSLLGNCCVLKKENLTGELSLVLDSSQEDEFPLKGGSSLGGFTFHIPNWLGRVSVNPGEVAALEVEVTQLLGNSQLKDYSIRKRGCYFPQEGAPREECLDECRIKAHLINCQCVPYPFELNNAQHKHCTLEKISCLQLVEENWSPSQCPECLPYCNQLFYRLYKSILGHLHPWRTKVNIYFRKPNRKIYETIQLYHWYHILSNIGGVLGICIGCSFISGFELIYFMVFRLWANYLRQAES</sequence>
<gene>
    <name evidence="14" type="primary">Dana\GF26902</name>
    <name evidence="14" type="ORF">GF26902</name>
</gene>
<dbReference type="STRING" id="7217.A0A0P9AKB0"/>
<keyword evidence="5 12" id="KW-0812">Transmembrane</keyword>
<proteinExistence type="inferred from homology"/>
<keyword evidence="6 13" id="KW-1133">Transmembrane helix</keyword>
<evidence type="ECO:0000313" key="15">
    <source>
        <dbReference type="Proteomes" id="UP000007801"/>
    </source>
</evidence>
<evidence type="ECO:0000256" key="9">
    <source>
        <dbReference type="ARBA" id="ARBA00023136"/>
    </source>
</evidence>
<dbReference type="KEGG" id="dan:26514311"/>
<evidence type="ECO:0000256" key="11">
    <source>
        <dbReference type="ARBA" id="ARBA00023303"/>
    </source>
</evidence>
<evidence type="ECO:0000256" key="12">
    <source>
        <dbReference type="RuleBase" id="RU000679"/>
    </source>
</evidence>
<organism evidence="14 15">
    <name type="scientific">Drosophila ananassae</name>
    <name type="common">Fruit fly</name>
    <dbReference type="NCBI Taxonomy" id="7217"/>
    <lineage>
        <taxon>Eukaryota</taxon>
        <taxon>Metazoa</taxon>
        <taxon>Ecdysozoa</taxon>
        <taxon>Arthropoda</taxon>
        <taxon>Hexapoda</taxon>
        <taxon>Insecta</taxon>
        <taxon>Pterygota</taxon>
        <taxon>Neoptera</taxon>
        <taxon>Endopterygota</taxon>
        <taxon>Diptera</taxon>
        <taxon>Brachycera</taxon>
        <taxon>Muscomorpha</taxon>
        <taxon>Ephydroidea</taxon>
        <taxon>Drosophilidae</taxon>
        <taxon>Drosophila</taxon>
        <taxon>Sophophora</taxon>
    </lineage>
</organism>
<dbReference type="GeneID" id="26514311"/>